<organism evidence="1 2">
    <name type="scientific">Bacillus phage SP-15</name>
    <dbReference type="NCBI Taxonomy" id="1792032"/>
    <lineage>
        <taxon>Viruses</taxon>
        <taxon>Duplodnaviria</taxon>
        <taxon>Heunggongvirae</taxon>
        <taxon>Uroviricota</taxon>
        <taxon>Caudoviricetes</taxon>
        <taxon>Thornevirus</taxon>
        <taxon>Thornevirus SP15</taxon>
    </lineage>
</organism>
<dbReference type="KEGG" id="vg:29125375"/>
<dbReference type="Proteomes" id="UP000203261">
    <property type="component" value="Segment"/>
</dbReference>
<sequence length="76" mass="8837">MSEISYKLNRMIDSMFNLHGINPTTLNKVVHLVSIGYLQLMPSNLKDKWIPQTEVRDDSRLVVVGWTNIDDLDYPF</sequence>
<proteinExistence type="predicted"/>
<dbReference type="RefSeq" id="YP_009302595.1">
    <property type="nucleotide sequence ID" value="NC_031245.1"/>
</dbReference>
<name>A0A127AWC5_9CAUD</name>
<dbReference type="EMBL" id="KT624200">
    <property type="protein sequence ID" value="AMM45006.1"/>
    <property type="molecule type" value="Genomic_DNA"/>
</dbReference>
<keyword evidence="2" id="KW-1185">Reference proteome</keyword>
<evidence type="ECO:0000313" key="2">
    <source>
        <dbReference type="Proteomes" id="UP000203261"/>
    </source>
</evidence>
<reference evidence="1 2" key="1">
    <citation type="submission" date="2015-08" db="EMBL/GenBank/DDBJ databases">
        <authorList>
            <person name="Babu N.S."/>
            <person name="Beckwith C.J."/>
            <person name="Beseler K.G."/>
            <person name="Brison A."/>
            <person name="Carone J.V."/>
            <person name="Caskin T.P."/>
            <person name="Diamond M."/>
            <person name="Durham M.E."/>
            <person name="Foxe J.M."/>
            <person name="Go M."/>
            <person name="Henderson B.A."/>
            <person name="Jones I.B."/>
            <person name="McGettigan J.A."/>
            <person name="Micheletti S.J."/>
            <person name="Nasrallah M.E."/>
            <person name="Ortiz D."/>
            <person name="Piller C.R."/>
            <person name="Privatt S.R."/>
            <person name="Schneider S.L."/>
            <person name="Sharp S."/>
            <person name="Smith T.C."/>
            <person name="Stanton J.D."/>
            <person name="Ullery H.E."/>
            <person name="Wilson R.J."/>
            <person name="Serrano M.G."/>
            <person name="Buck G."/>
            <person name="Lee V."/>
            <person name="Wang Y."/>
            <person name="Carvalho R."/>
            <person name="Voegtly L."/>
            <person name="Shi R."/>
            <person name="Duckworth R."/>
            <person name="Johnson A."/>
            <person name="Loviza R."/>
            <person name="Walstead R."/>
            <person name="Shah Z."/>
            <person name="Kiflezghi M."/>
            <person name="Wade K."/>
            <person name="Ball S.L."/>
            <person name="Bradley K.W."/>
            <person name="Asai D.J."/>
            <person name="Bowman C.A."/>
            <person name="Russell D.A."/>
            <person name="Pope W.H."/>
            <person name="Jacobs-Sera D."/>
            <person name="Hendrix R.W."/>
            <person name="Hatfull G.F."/>
        </authorList>
    </citation>
    <scope>NUCLEOTIDE SEQUENCE [LARGE SCALE GENOMIC DNA]</scope>
</reference>
<gene>
    <name evidence="1" type="ORF">SP15_206</name>
</gene>
<evidence type="ECO:0000313" key="1">
    <source>
        <dbReference type="EMBL" id="AMM45006.1"/>
    </source>
</evidence>
<dbReference type="GeneID" id="29125375"/>
<protein>
    <submittedName>
        <fullName evidence="1">Uncharacterized protein</fullName>
    </submittedName>
</protein>
<accession>A0A127AWC5</accession>